<evidence type="ECO:0000256" key="5">
    <source>
        <dbReference type="ARBA" id="ARBA00022829"/>
    </source>
</evidence>
<dbReference type="EMBL" id="JBHFFA010000004">
    <property type="protein sequence ID" value="KAL2632427.1"/>
    <property type="molecule type" value="Genomic_DNA"/>
</dbReference>
<comment type="subcellular location">
    <subcellularLocation>
        <location evidence="1">Nucleus</location>
    </subcellularLocation>
</comment>
<protein>
    <recommendedName>
        <fullName evidence="10">Cohesin loading complex subunit SCC4 homolog</fullName>
    </recommendedName>
</protein>
<evidence type="ECO:0000256" key="6">
    <source>
        <dbReference type="ARBA" id="ARBA00023242"/>
    </source>
</evidence>
<sequence length="665" mass="74434">METVAEGLWSLADRWEEEGRVGQAIKCLEAICQSHVSFLPITDVKTRLRIASLLLLYTDNVSQAKSHLERAQLLLKQIPACFELKCRAYSLLSRCYHLLGTIPSQKQTLKRGLDLAMSLGEGRSYVLWACNFNLQLANALTTEGDYQAAIKVLESGLETSRGALLPDLQMVFATSVLHVNLMQWEEDPAVVEQNMSRCESLWNVIPVDQRQACKGLYVYKLLLQTVFSLRICDYKEATYHLGSLDAALADNGEPAIPNEQQNLQQQLNYVEEQMKHASMSPGMLSDLRRQYQAVQCQLDLSIQQSRGNQLGLTNSGRLPLGPAPLDEEWLPKGAVLALVDLLGAMCMRPKGMYKQCSKRIESGLSRVHEELGRLGVTNDVSEADLQHWAIWIVGIYLVLLLQLLENKAIINLTQTDLLATQEALVQILDYYTRFATMLQGFESNIHSLLGHYAHTMGCYQEAVFHFGEAFKMTGSKGMQAMSQISAALSYICVGDLSQALDLIAPVYKDMDSYVGVREKTSVLFVSGLLQMKQNNLQEARTRLATGLTITHKQLGNHQLLSQYLTVLGSMATTMRDTAQARDILKSSFTLAKALHDLPAQLGVLSELTVLFRELGETSKQHENAEYESRKREELRRCIGAARDSEHHLRLIQYGLVFHSGTFDEA</sequence>
<proteinExistence type="inferred from homology"/>
<evidence type="ECO:0000256" key="3">
    <source>
        <dbReference type="ARBA" id="ARBA00022618"/>
    </source>
</evidence>
<evidence type="ECO:0000256" key="7">
    <source>
        <dbReference type="ARBA" id="ARBA00023306"/>
    </source>
</evidence>
<comment type="caution">
    <text evidence="8">The sequence shown here is derived from an EMBL/GenBank/DDBJ whole genome shotgun (WGS) entry which is preliminary data.</text>
</comment>
<keyword evidence="4" id="KW-0498">Mitosis</keyword>
<evidence type="ECO:0000313" key="8">
    <source>
        <dbReference type="EMBL" id="KAL2632427.1"/>
    </source>
</evidence>
<evidence type="ECO:0000313" key="9">
    <source>
        <dbReference type="Proteomes" id="UP001605036"/>
    </source>
</evidence>
<dbReference type="Pfam" id="PF10345">
    <property type="entry name" value="Cohesin_load"/>
    <property type="match status" value="1"/>
</dbReference>
<dbReference type="GO" id="GO:0005634">
    <property type="term" value="C:nucleus"/>
    <property type="evidence" value="ECO:0007669"/>
    <property type="project" value="UniProtKB-SubCell"/>
</dbReference>
<dbReference type="GO" id="GO:0007059">
    <property type="term" value="P:chromosome segregation"/>
    <property type="evidence" value="ECO:0007669"/>
    <property type="project" value="UniProtKB-KW"/>
</dbReference>
<dbReference type="GO" id="GO:0051301">
    <property type="term" value="P:cell division"/>
    <property type="evidence" value="ECO:0007669"/>
    <property type="project" value="UniProtKB-KW"/>
</dbReference>
<dbReference type="PANTHER" id="PTHR21394">
    <property type="entry name" value="MAU2 CHROMATID COHESION FACTOR HOMOLOG"/>
    <property type="match status" value="1"/>
</dbReference>
<keyword evidence="6" id="KW-0539">Nucleus</keyword>
<gene>
    <name evidence="8" type="ORF">R1flu_017113</name>
</gene>
<organism evidence="8 9">
    <name type="scientific">Riccia fluitans</name>
    <dbReference type="NCBI Taxonomy" id="41844"/>
    <lineage>
        <taxon>Eukaryota</taxon>
        <taxon>Viridiplantae</taxon>
        <taxon>Streptophyta</taxon>
        <taxon>Embryophyta</taxon>
        <taxon>Marchantiophyta</taxon>
        <taxon>Marchantiopsida</taxon>
        <taxon>Marchantiidae</taxon>
        <taxon>Marchantiales</taxon>
        <taxon>Ricciaceae</taxon>
        <taxon>Riccia</taxon>
    </lineage>
</organism>
<dbReference type="InterPro" id="IPR011990">
    <property type="entry name" value="TPR-like_helical_dom_sf"/>
</dbReference>
<keyword evidence="7" id="KW-0131">Cell cycle</keyword>
<evidence type="ECO:0008006" key="10">
    <source>
        <dbReference type="Google" id="ProtNLM"/>
    </source>
</evidence>
<keyword evidence="5" id="KW-0159">Chromosome partition</keyword>
<reference evidence="8 9" key="1">
    <citation type="submission" date="2024-09" db="EMBL/GenBank/DDBJ databases">
        <title>Chromosome-scale assembly of Riccia fluitans.</title>
        <authorList>
            <person name="Paukszto L."/>
            <person name="Sawicki J."/>
            <person name="Karawczyk K."/>
            <person name="Piernik-Szablinska J."/>
            <person name="Szczecinska M."/>
            <person name="Mazdziarz M."/>
        </authorList>
    </citation>
    <scope>NUCLEOTIDE SEQUENCE [LARGE SCALE GENOMIC DNA]</scope>
    <source>
        <strain evidence="8">Rf_01</strain>
        <tissue evidence="8">Aerial parts of the thallus</tissue>
    </source>
</reference>
<evidence type="ECO:0000256" key="2">
    <source>
        <dbReference type="ARBA" id="ARBA00008585"/>
    </source>
</evidence>
<dbReference type="SUPFAM" id="SSF48452">
    <property type="entry name" value="TPR-like"/>
    <property type="match status" value="2"/>
</dbReference>
<comment type="similarity">
    <text evidence="2">Belongs to the SCC4/mau-2 family.</text>
</comment>
<name>A0ABD1YRS5_9MARC</name>
<keyword evidence="9" id="KW-1185">Reference proteome</keyword>
<evidence type="ECO:0000256" key="4">
    <source>
        <dbReference type="ARBA" id="ARBA00022776"/>
    </source>
</evidence>
<keyword evidence="3" id="KW-0132">Cell division</keyword>
<evidence type="ECO:0000256" key="1">
    <source>
        <dbReference type="ARBA" id="ARBA00004123"/>
    </source>
</evidence>
<dbReference type="Gene3D" id="1.25.40.10">
    <property type="entry name" value="Tetratricopeptide repeat domain"/>
    <property type="match status" value="2"/>
</dbReference>
<accession>A0ABD1YRS5</accession>
<dbReference type="AlphaFoldDB" id="A0ABD1YRS5"/>
<dbReference type="InterPro" id="IPR019440">
    <property type="entry name" value="MAU2"/>
</dbReference>
<dbReference type="Proteomes" id="UP001605036">
    <property type="component" value="Unassembled WGS sequence"/>
</dbReference>